<dbReference type="InterPro" id="IPR013022">
    <property type="entry name" value="Xyl_isomerase-like_TIM-brl"/>
</dbReference>
<gene>
    <name evidence="2" type="ORF">H8716_07060</name>
</gene>
<comment type="caution">
    <text evidence="2">The sequence shown here is derived from an EMBL/GenBank/DDBJ whole genome shotgun (WGS) entry which is preliminary data.</text>
</comment>
<evidence type="ECO:0000313" key="2">
    <source>
        <dbReference type="EMBL" id="MBC8572838.1"/>
    </source>
</evidence>
<proteinExistence type="predicted"/>
<dbReference type="EMBL" id="JACRSZ010000006">
    <property type="protein sequence ID" value="MBC8572838.1"/>
    <property type="molecule type" value="Genomic_DNA"/>
</dbReference>
<keyword evidence="3" id="KW-1185">Reference proteome</keyword>
<dbReference type="RefSeq" id="WP_249307867.1">
    <property type="nucleotide sequence ID" value="NZ_JACRSZ010000006.1"/>
</dbReference>
<dbReference type="InterPro" id="IPR050312">
    <property type="entry name" value="IolE/XylAMocC-like"/>
</dbReference>
<dbReference type="SUPFAM" id="SSF51658">
    <property type="entry name" value="Xylose isomerase-like"/>
    <property type="match status" value="1"/>
</dbReference>
<dbReference type="GO" id="GO:0016853">
    <property type="term" value="F:isomerase activity"/>
    <property type="evidence" value="ECO:0007669"/>
    <property type="project" value="UniProtKB-KW"/>
</dbReference>
<evidence type="ECO:0000259" key="1">
    <source>
        <dbReference type="Pfam" id="PF01261"/>
    </source>
</evidence>
<name>A0ABR7N8W2_9FIRM</name>
<evidence type="ECO:0000313" key="3">
    <source>
        <dbReference type="Proteomes" id="UP000657421"/>
    </source>
</evidence>
<sequence>MKNLKTDQIAVSNFPYYKYSLDYALDSLARMGGKNLEFYACDPHLHMDDASVSDIKTAARKVRENGLKTICVTPEQCNYPVNIASANIAARKRSIAVYVKAMETAVEMDCQLCQFLAGFGCLDEADEDIWKRSVESLGYLADLAETYGIHIALETSPKEYTCLTDSIKIADMVNEVGSSALHGMIDTAVLGYSHETIQDAIAGLENGRILRHVHVGDGKPNGHFIIGEGNLNLKEMMSALDQIKYEYAISLEILNPLYTSDPEYAMKTSYERLKKIIE</sequence>
<dbReference type="Gene3D" id="3.20.20.150">
    <property type="entry name" value="Divalent-metal-dependent TIM barrel enzymes"/>
    <property type="match status" value="1"/>
</dbReference>
<dbReference type="InterPro" id="IPR036237">
    <property type="entry name" value="Xyl_isomerase-like_sf"/>
</dbReference>
<dbReference type="Pfam" id="PF01261">
    <property type="entry name" value="AP_endonuc_2"/>
    <property type="match status" value="1"/>
</dbReference>
<organism evidence="2 3">
    <name type="scientific">Jingyaoa shaoxingensis</name>
    <dbReference type="NCBI Taxonomy" id="2763671"/>
    <lineage>
        <taxon>Bacteria</taxon>
        <taxon>Bacillati</taxon>
        <taxon>Bacillota</taxon>
        <taxon>Clostridia</taxon>
        <taxon>Lachnospirales</taxon>
        <taxon>Lachnospiraceae</taxon>
        <taxon>Jingyaoa</taxon>
    </lineage>
</organism>
<feature type="domain" description="Xylose isomerase-like TIM barrel" evidence="1">
    <location>
        <begin position="26"/>
        <end position="275"/>
    </location>
</feature>
<dbReference type="Proteomes" id="UP000657421">
    <property type="component" value="Unassembled WGS sequence"/>
</dbReference>
<protein>
    <submittedName>
        <fullName evidence="2">Sugar phosphate isomerase/epimerase</fullName>
    </submittedName>
</protein>
<reference evidence="2 3" key="1">
    <citation type="submission" date="2020-08" db="EMBL/GenBank/DDBJ databases">
        <title>Genome public.</title>
        <authorList>
            <person name="Liu C."/>
            <person name="Sun Q."/>
        </authorList>
    </citation>
    <scope>NUCLEOTIDE SEQUENCE [LARGE SCALE GENOMIC DNA]</scope>
    <source>
        <strain evidence="2 3">NSJ-46</strain>
    </source>
</reference>
<dbReference type="PANTHER" id="PTHR12110">
    <property type="entry name" value="HYDROXYPYRUVATE ISOMERASE"/>
    <property type="match status" value="1"/>
</dbReference>
<keyword evidence="2" id="KW-0413">Isomerase</keyword>
<accession>A0ABR7N8W2</accession>